<evidence type="ECO:0000256" key="3">
    <source>
        <dbReference type="ARBA" id="ARBA00022679"/>
    </source>
</evidence>
<feature type="non-terminal residue" evidence="7">
    <location>
        <position position="1"/>
    </location>
</feature>
<dbReference type="EMBL" id="UINC01036886">
    <property type="protein sequence ID" value="SVB31524.1"/>
    <property type="molecule type" value="Genomic_DNA"/>
</dbReference>
<dbReference type="GO" id="GO:0008173">
    <property type="term" value="F:RNA methyltransferase activity"/>
    <property type="evidence" value="ECO:0007669"/>
    <property type="project" value="InterPro"/>
</dbReference>
<dbReference type="PANTHER" id="PTHR42971:SF1">
    <property type="entry name" value="TRNA (CYTIDINE(34)-2'-O)-METHYLTRANSFERASE"/>
    <property type="match status" value="1"/>
</dbReference>
<keyword evidence="1" id="KW-0963">Cytoplasm</keyword>
<evidence type="ECO:0000313" key="7">
    <source>
        <dbReference type="EMBL" id="SVB31524.1"/>
    </source>
</evidence>
<accession>A0A382D0G2</accession>
<sequence>VPTFNVVLISPEIPQNTGNIIRLCANVGAYLHLVKPLGFNLDDSRLKRASLDYSDIANVVVHESSAQLFGSGAINRVFAATTNSIVPYTQPNYQLGDTIILGRESLGLSDDIVENVLPENRVHIPMQPANRSLNLSNATAIIVYEMWRQLQFHGAPSSIDNNKSYFS</sequence>
<evidence type="ECO:0000256" key="5">
    <source>
        <dbReference type="ARBA" id="ARBA00022694"/>
    </source>
</evidence>
<dbReference type="CDD" id="cd18094">
    <property type="entry name" value="SpoU-like_TrmL"/>
    <property type="match status" value="1"/>
</dbReference>
<gene>
    <name evidence="7" type="ORF">METZ01_LOCUS184378</name>
</gene>
<proteinExistence type="inferred from homology"/>
<feature type="domain" description="tRNA/rRNA methyltransferase SpoU type" evidence="6">
    <location>
        <begin position="4"/>
        <end position="144"/>
    </location>
</feature>
<evidence type="ECO:0000256" key="2">
    <source>
        <dbReference type="ARBA" id="ARBA00022603"/>
    </source>
</evidence>
<keyword evidence="2" id="KW-0489">Methyltransferase</keyword>
<dbReference type="InterPro" id="IPR029028">
    <property type="entry name" value="Alpha/beta_knot_MTases"/>
</dbReference>
<keyword evidence="4" id="KW-0949">S-adenosyl-L-methionine</keyword>
<dbReference type="SUPFAM" id="SSF75217">
    <property type="entry name" value="alpha/beta knot"/>
    <property type="match status" value="1"/>
</dbReference>
<dbReference type="AlphaFoldDB" id="A0A382D0G2"/>
<organism evidence="7">
    <name type="scientific">marine metagenome</name>
    <dbReference type="NCBI Taxonomy" id="408172"/>
    <lineage>
        <taxon>unclassified sequences</taxon>
        <taxon>metagenomes</taxon>
        <taxon>ecological metagenomes</taxon>
    </lineage>
</organism>
<dbReference type="Gene3D" id="3.40.1280.10">
    <property type="match status" value="1"/>
</dbReference>
<dbReference type="PIRSF" id="PIRSF029256">
    <property type="entry name" value="SpoU_TrmH_prd"/>
    <property type="match status" value="1"/>
</dbReference>
<keyword evidence="3" id="KW-0808">Transferase</keyword>
<evidence type="ECO:0000256" key="4">
    <source>
        <dbReference type="ARBA" id="ARBA00022691"/>
    </source>
</evidence>
<dbReference type="InterPro" id="IPR029026">
    <property type="entry name" value="tRNA_m1G_MTases_N"/>
</dbReference>
<protein>
    <recommendedName>
        <fullName evidence="6">tRNA/rRNA methyltransferase SpoU type domain-containing protein</fullName>
    </recommendedName>
</protein>
<evidence type="ECO:0000259" key="6">
    <source>
        <dbReference type="Pfam" id="PF00588"/>
    </source>
</evidence>
<keyword evidence="5" id="KW-0819">tRNA processing</keyword>
<dbReference type="HAMAP" id="MF_01885">
    <property type="entry name" value="tRNA_methyltr_TrmL"/>
    <property type="match status" value="1"/>
</dbReference>
<reference evidence="7" key="1">
    <citation type="submission" date="2018-05" db="EMBL/GenBank/DDBJ databases">
        <authorList>
            <person name="Lanie J.A."/>
            <person name="Ng W.-L."/>
            <person name="Kazmierczak K.M."/>
            <person name="Andrzejewski T.M."/>
            <person name="Davidsen T.M."/>
            <person name="Wayne K.J."/>
            <person name="Tettelin H."/>
            <person name="Glass J.I."/>
            <person name="Rusch D."/>
            <person name="Podicherti R."/>
            <person name="Tsui H.-C.T."/>
            <person name="Winkler M.E."/>
        </authorList>
    </citation>
    <scope>NUCLEOTIDE SEQUENCE</scope>
</reference>
<dbReference type="Pfam" id="PF00588">
    <property type="entry name" value="SpoU_methylase"/>
    <property type="match status" value="1"/>
</dbReference>
<dbReference type="GO" id="GO:0002130">
    <property type="term" value="P:wobble position ribose methylation"/>
    <property type="evidence" value="ECO:0007669"/>
    <property type="project" value="TreeGrafter"/>
</dbReference>
<name>A0A382D0G2_9ZZZZ</name>
<dbReference type="PANTHER" id="PTHR42971">
    <property type="entry name" value="TRNA (CYTIDINE(34)-2'-O)-METHYLTRANSFERASE"/>
    <property type="match status" value="1"/>
</dbReference>
<dbReference type="InterPro" id="IPR016914">
    <property type="entry name" value="TrmL"/>
</dbReference>
<evidence type="ECO:0000256" key="1">
    <source>
        <dbReference type="ARBA" id="ARBA00022490"/>
    </source>
</evidence>
<dbReference type="GO" id="GO:0003723">
    <property type="term" value="F:RNA binding"/>
    <property type="evidence" value="ECO:0007669"/>
    <property type="project" value="InterPro"/>
</dbReference>
<dbReference type="InterPro" id="IPR001537">
    <property type="entry name" value="SpoU_MeTrfase"/>
</dbReference>